<dbReference type="RefSeq" id="WP_039810044.1">
    <property type="nucleotide sequence ID" value="NZ_UGRY01000002.1"/>
</dbReference>
<evidence type="ECO:0000313" key="1">
    <source>
        <dbReference type="EMBL" id="SUA76819.1"/>
    </source>
</evidence>
<proteinExistence type="predicted"/>
<protein>
    <submittedName>
        <fullName evidence="1">Uncharacterized protein</fullName>
    </submittedName>
</protein>
<accession>A0A378YK84</accession>
<dbReference type="AlphaFoldDB" id="A0A378YK84"/>
<keyword evidence="2" id="KW-1185">Reference proteome</keyword>
<sequence length="62" mass="6496">MIETLAQVLGLGYETLTVNDAHGQVLVVYHAEPVSPAAHALTLLGSMNAPAPKTRTPTSERG</sequence>
<organism evidence="1 2">
    <name type="scientific">Nocardia otitidiscaviarum</name>
    <dbReference type="NCBI Taxonomy" id="1823"/>
    <lineage>
        <taxon>Bacteria</taxon>
        <taxon>Bacillati</taxon>
        <taxon>Actinomycetota</taxon>
        <taxon>Actinomycetes</taxon>
        <taxon>Mycobacteriales</taxon>
        <taxon>Nocardiaceae</taxon>
        <taxon>Nocardia</taxon>
    </lineage>
</organism>
<dbReference type="Proteomes" id="UP000255467">
    <property type="component" value="Unassembled WGS sequence"/>
</dbReference>
<evidence type="ECO:0000313" key="2">
    <source>
        <dbReference type="Proteomes" id="UP000255467"/>
    </source>
</evidence>
<reference evidence="1 2" key="1">
    <citation type="submission" date="2018-06" db="EMBL/GenBank/DDBJ databases">
        <authorList>
            <consortium name="Pathogen Informatics"/>
            <person name="Doyle S."/>
        </authorList>
    </citation>
    <scope>NUCLEOTIDE SEQUENCE [LARGE SCALE GENOMIC DNA]</scope>
    <source>
        <strain evidence="1 2">NCTC1934</strain>
    </source>
</reference>
<dbReference type="STRING" id="1406858.GCA_000710895_07357"/>
<gene>
    <name evidence="1" type="ORF">NCTC1934_02727</name>
</gene>
<dbReference type="EMBL" id="UGRY01000002">
    <property type="protein sequence ID" value="SUA76819.1"/>
    <property type="molecule type" value="Genomic_DNA"/>
</dbReference>
<name>A0A378YK84_9NOCA</name>